<comment type="caution">
    <text evidence="1">The sequence shown here is derived from an EMBL/GenBank/DDBJ whole genome shotgun (WGS) entry which is preliminary data.</text>
</comment>
<dbReference type="EMBL" id="ACKU01000004">
    <property type="protein sequence ID" value="EER75585.1"/>
    <property type="molecule type" value="Genomic_DNA"/>
</dbReference>
<keyword evidence="2" id="KW-1185">Reference proteome</keyword>
<sequence length="81" mass="9346">MLTADEARKLNPFIGIEQEVKKAALHGYDFTVFKFPTNYYEEGDIDPIKSMLIHNGYKVDLSSVYGDNKQAEFILRIDWGE</sequence>
<reference evidence="1 2" key="1">
    <citation type="submission" date="2009-04" db="EMBL/GenBank/DDBJ databases">
        <authorList>
            <person name="Qin X."/>
            <person name="Bachman B."/>
            <person name="Battles P."/>
            <person name="Bell A."/>
            <person name="Bess C."/>
            <person name="Bickham C."/>
            <person name="Chaboub L."/>
            <person name="Chen D."/>
            <person name="Coyle M."/>
            <person name="Deiros D.R."/>
            <person name="Dinh H."/>
            <person name="Forbes L."/>
            <person name="Fowler G."/>
            <person name="Francisco L."/>
            <person name="Fu Q."/>
            <person name="Gubbala S."/>
            <person name="Hale W."/>
            <person name="Han Y."/>
            <person name="Hemphill L."/>
            <person name="Highlander S.K."/>
            <person name="Hirani K."/>
            <person name="Hogues M."/>
            <person name="Jackson L."/>
            <person name="Jakkamsetti A."/>
            <person name="Javaid M."/>
            <person name="Jiang H."/>
            <person name="Korchina V."/>
            <person name="Kovar C."/>
            <person name="Lara F."/>
            <person name="Lee S."/>
            <person name="Mata R."/>
            <person name="Mathew T."/>
            <person name="Moen C."/>
            <person name="Morales K."/>
            <person name="Munidasa M."/>
            <person name="Nazareth L."/>
            <person name="Ngo R."/>
            <person name="Nguyen L."/>
            <person name="Okwuonu G."/>
            <person name="Ongeri F."/>
            <person name="Patil S."/>
            <person name="Petrosino J."/>
            <person name="Pham C."/>
            <person name="Pham P."/>
            <person name="Pu L.-L."/>
            <person name="Puazo M."/>
            <person name="Raj R."/>
            <person name="Reid J."/>
            <person name="Rouhana J."/>
            <person name="Saada N."/>
            <person name="Shang Y."/>
            <person name="Simmons D."/>
            <person name="Thornton R."/>
            <person name="Warren J."/>
            <person name="Weissenberger G."/>
            <person name="Zhang J."/>
            <person name="Zhang L."/>
            <person name="Zhou C."/>
            <person name="Zhu D."/>
            <person name="Muzny D."/>
            <person name="Worley K."/>
            <person name="Gibbs R."/>
        </authorList>
    </citation>
    <scope>NUCLEOTIDE SEQUENCE [LARGE SCALE GENOMIC DNA]</scope>
    <source>
        <strain evidence="1 2">ATCC 33313</strain>
    </source>
</reference>
<protein>
    <submittedName>
        <fullName evidence="1">Uncharacterized protein</fullName>
    </submittedName>
</protein>
<dbReference type="RefSeq" id="WP_002829012.1">
    <property type="nucleotide sequence ID" value="NZ_GG697136.1"/>
</dbReference>
<gene>
    <name evidence="1" type="ORF">HMPREF0877_0096</name>
</gene>
<dbReference type="HOGENOM" id="CLU_2573014_0_0_9"/>
<accession>C5R801</accession>
<dbReference type="Proteomes" id="UP000004528">
    <property type="component" value="Unassembled WGS sequence"/>
</dbReference>
<evidence type="ECO:0000313" key="2">
    <source>
        <dbReference type="Proteomes" id="UP000004528"/>
    </source>
</evidence>
<evidence type="ECO:0000313" key="1">
    <source>
        <dbReference type="EMBL" id="EER75585.1"/>
    </source>
</evidence>
<dbReference type="AlphaFoldDB" id="C5R801"/>
<name>C5R801_WEIPA</name>
<dbReference type="STRING" id="585506.HMPREF0877_0096"/>
<proteinExistence type="predicted"/>
<organism evidence="1 2">
    <name type="scientific">Weissella paramesenteroides ATCC 33313</name>
    <dbReference type="NCBI Taxonomy" id="585506"/>
    <lineage>
        <taxon>Bacteria</taxon>
        <taxon>Bacillati</taxon>
        <taxon>Bacillota</taxon>
        <taxon>Bacilli</taxon>
        <taxon>Lactobacillales</taxon>
        <taxon>Lactobacillaceae</taxon>
        <taxon>Weissella</taxon>
    </lineage>
</organism>